<evidence type="ECO:0000256" key="6">
    <source>
        <dbReference type="ARBA" id="ARBA00022679"/>
    </source>
</evidence>
<dbReference type="GO" id="GO:0004312">
    <property type="term" value="F:fatty acid synthase activity"/>
    <property type="evidence" value="ECO:0007669"/>
    <property type="project" value="TreeGrafter"/>
</dbReference>
<dbReference type="GO" id="GO:0006633">
    <property type="term" value="P:fatty acid biosynthetic process"/>
    <property type="evidence" value="ECO:0007669"/>
    <property type="project" value="InterPro"/>
</dbReference>
<dbReference type="InterPro" id="IPR018376">
    <property type="entry name" value="Enoyl-CoA_hyd/isom_CS"/>
</dbReference>
<feature type="domain" description="Ketosynthase family 3 (KS3)" evidence="13">
    <location>
        <begin position="583"/>
        <end position="1010"/>
    </location>
</feature>
<dbReference type="CDD" id="cd08953">
    <property type="entry name" value="KR_2_SDR_x"/>
    <property type="match status" value="2"/>
</dbReference>
<dbReference type="PANTHER" id="PTHR43775:SF37">
    <property type="entry name" value="SI:DKEY-61P9.11"/>
    <property type="match status" value="1"/>
</dbReference>
<dbReference type="Gene3D" id="3.40.630.30">
    <property type="match status" value="1"/>
</dbReference>
<dbReference type="InterPro" id="IPR050091">
    <property type="entry name" value="PKS_NRPS_Biosynth_Enz"/>
</dbReference>
<dbReference type="SUPFAM" id="SSF52096">
    <property type="entry name" value="ClpP/crotonase"/>
    <property type="match status" value="2"/>
</dbReference>
<evidence type="ECO:0000256" key="4">
    <source>
        <dbReference type="ARBA" id="ARBA00022490"/>
    </source>
</evidence>
<keyword evidence="4" id="KW-0963">Cytoplasm</keyword>
<dbReference type="InterPro" id="IPR056393">
    <property type="entry name" value="AprA-like_MT2"/>
</dbReference>
<comment type="catalytic activity">
    <reaction evidence="9">
        <text>a (3S)-3-hydroxyacyl-CoA + NAD(+) = a 3-oxoacyl-CoA + NADH + H(+)</text>
        <dbReference type="Rhea" id="RHEA:22432"/>
        <dbReference type="ChEBI" id="CHEBI:15378"/>
        <dbReference type="ChEBI" id="CHEBI:57318"/>
        <dbReference type="ChEBI" id="CHEBI:57540"/>
        <dbReference type="ChEBI" id="CHEBI:57945"/>
        <dbReference type="ChEBI" id="CHEBI:90726"/>
        <dbReference type="EC" id="1.1.1.35"/>
    </reaction>
</comment>
<feature type="domain" description="Carrier" evidence="12">
    <location>
        <begin position="3587"/>
        <end position="3664"/>
    </location>
</feature>
<dbReference type="InterPro" id="IPR013217">
    <property type="entry name" value="Methyltransf_12"/>
</dbReference>
<dbReference type="InterPro" id="IPR036736">
    <property type="entry name" value="ACP-like_sf"/>
</dbReference>
<dbReference type="FunFam" id="3.40.47.10:FF:000019">
    <property type="entry name" value="Polyketide synthase type I"/>
    <property type="match status" value="3"/>
</dbReference>
<dbReference type="Gene3D" id="1.10.1240.100">
    <property type="match status" value="3"/>
</dbReference>
<dbReference type="PROSITE" id="PS52004">
    <property type="entry name" value="KS3_2"/>
    <property type="match status" value="3"/>
</dbReference>
<dbReference type="InterPro" id="IPR013968">
    <property type="entry name" value="PKS_KR"/>
</dbReference>
<evidence type="ECO:0000256" key="1">
    <source>
        <dbReference type="ARBA" id="ARBA00004496"/>
    </source>
</evidence>
<evidence type="ECO:0000256" key="9">
    <source>
        <dbReference type="ARBA" id="ARBA00049556"/>
    </source>
</evidence>
<dbReference type="Gene3D" id="1.10.1200.10">
    <property type="entry name" value="ACP-like"/>
    <property type="match status" value="6"/>
</dbReference>
<dbReference type="EMBL" id="GQ979609">
    <property type="protein sequence ID" value="ADA69237.1"/>
    <property type="molecule type" value="Genomic_DNA"/>
</dbReference>
<feature type="region of interest" description="Disordered" evidence="11">
    <location>
        <begin position="3719"/>
        <end position="3739"/>
    </location>
</feature>
<dbReference type="PROSITE" id="PS00012">
    <property type="entry name" value="PHOSPHOPANTETHEINE"/>
    <property type="match status" value="2"/>
</dbReference>
<dbReference type="CDD" id="cd00833">
    <property type="entry name" value="PKS"/>
    <property type="match status" value="3"/>
</dbReference>
<dbReference type="SMART" id="SM00825">
    <property type="entry name" value="PKS_KS"/>
    <property type="match status" value="3"/>
</dbReference>
<dbReference type="CDD" id="cd02440">
    <property type="entry name" value="AdoMet_MTases"/>
    <property type="match status" value="1"/>
</dbReference>
<accession>D2JNV6</accession>
<comment type="subcellular location">
    <subcellularLocation>
        <location evidence="1">Cytoplasm</location>
    </subcellularLocation>
</comment>
<reference evidence="14" key="1">
    <citation type="submission" date="2009-09" db="EMBL/GenBank/DDBJ databases">
        <title>Trans-AT PKS gene cluster from Peltigera membranacea metagenome.</title>
        <authorList>
            <person name="Gagunashvili A.N."/>
            <person name="Piel J."/>
            <person name="Andresson O.S."/>
        </authorList>
    </citation>
    <scope>NUCLEOTIDE SEQUENCE</scope>
</reference>
<dbReference type="InterPro" id="IPR014030">
    <property type="entry name" value="Ketoacyl_synth_N"/>
</dbReference>
<dbReference type="SUPFAM" id="SSF51735">
    <property type="entry name" value="NAD(P)-binding Rossmann-fold domains"/>
    <property type="match status" value="4"/>
</dbReference>
<evidence type="ECO:0000259" key="12">
    <source>
        <dbReference type="PROSITE" id="PS50075"/>
    </source>
</evidence>
<dbReference type="Gene3D" id="3.90.226.10">
    <property type="entry name" value="2-enoyl-CoA Hydratase, Chain A, domain 1"/>
    <property type="match status" value="2"/>
</dbReference>
<dbReference type="PROSITE" id="PS50075">
    <property type="entry name" value="CARRIER"/>
    <property type="match status" value="5"/>
</dbReference>
<dbReference type="SMART" id="SM01294">
    <property type="entry name" value="PKS_PP_betabranch"/>
    <property type="match status" value="2"/>
</dbReference>
<dbReference type="InterPro" id="IPR054514">
    <property type="entry name" value="RhiE-like_linker"/>
</dbReference>
<dbReference type="Gene3D" id="6.20.390.20">
    <property type="match status" value="1"/>
</dbReference>
<feature type="compositionally biased region" description="Polar residues" evidence="11">
    <location>
        <begin position="2886"/>
        <end position="2916"/>
    </location>
</feature>
<feature type="domain" description="Ketosynthase family 3 (KS3)" evidence="13">
    <location>
        <begin position="3743"/>
        <end position="4165"/>
    </location>
</feature>
<dbReference type="InterPro" id="IPR029063">
    <property type="entry name" value="SAM-dependent_MTases_sf"/>
</dbReference>
<dbReference type="Pfam" id="PF23525">
    <property type="entry name" value="Methyltransf_36"/>
    <property type="match status" value="1"/>
</dbReference>
<dbReference type="InterPro" id="IPR009081">
    <property type="entry name" value="PP-bd_ACP"/>
</dbReference>
<feature type="region of interest" description="Disordered" evidence="11">
    <location>
        <begin position="3669"/>
        <end position="3698"/>
    </location>
</feature>
<evidence type="ECO:0000256" key="11">
    <source>
        <dbReference type="SAM" id="MobiDB-lite"/>
    </source>
</evidence>
<dbReference type="InterPro" id="IPR016181">
    <property type="entry name" value="Acyl_CoA_acyltransferase"/>
</dbReference>
<keyword evidence="7" id="KW-0677">Repeat</keyword>
<dbReference type="GO" id="GO:0003857">
    <property type="term" value="F:(3S)-3-hydroxyacyl-CoA dehydrogenase (NAD+) activity"/>
    <property type="evidence" value="ECO:0007669"/>
    <property type="project" value="UniProtKB-EC"/>
</dbReference>
<dbReference type="InterPro" id="IPR057326">
    <property type="entry name" value="KR_dom"/>
</dbReference>
<protein>
    <submittedName>
        <fullName evidence="14">Trans-AT polyketide synthase</fullName>
    </submittedName>
</protein>
<dbReference type="Gene3D" id="3.40.47.10">
    <property type="match status" value="3"/>
</dbReference>
<evidence type="ECO:0000256" key="7">
    <source>
        <dbReference type="ARBA" id="ARBA00022737"/>
    </source>
</evidence>
<evidence type="ECO:0000259" key="13">
    <source>
        <dbReference type="PROSITE" id="PS52004"/>
    </source>
</evidence>
<dbReference type="Pfam" id="PF02801">
    <property type="entry name" value="Ketoacyl-synt_C"/>
    <property type="match status" value="3"/>
</dbReference>
<dbReference type="InterPro" id="IPR018201">
    <property type="entry name" value="Ketoacyl_synth_AS"/>
</dbReference>
<dbReference type="Gene3D" id="3.40.50.150">
    <property type="entry name" value="Vaccinia Virus protein VP39"/>
    <property type="match status" value="1"/>
</dbReference>
<keyword evidence="8" id="KW-0511">Multifunctional enzyme</keyword>
<sequence>MTRNPGIKMVQQSHFELWPILKNHILSIFNASNFKEQPRVIVELGCGNGLLLQQIYLWIRDYSLRGNVLDEHDLTLVGIEQCPDLIRTATRNLGDIPADVISVLLNRPEQILRELDGRITANKQDILFVQSVYHLNDEESDLSDIRDVTEYNRQMLSEWSNVVGRHGLLICQSHPVLLQLTKDINYLSHDFKNLPNEAVPKTSDIGAESFLMLAANVGLFSASQLTYPIDTSVVHFKKADYRIRHTRLSDLPALVQLEKECWSIELQATSTNLIDRLNNYPEGQLVLELPESDRNYKVVGAIYSQRIESADRIQTITANRVSELHSQDGSIVQLLAVNIFPEVQERRLGDQLLEFMLQLCSAIDGIESVVAVTLCKEFHRHEFSFEEYIRQRNVRGKLIDPILRFHELHGANIECIVKNYRPLDRNNQGHGVLVRYPIHQRRRDDRRINDAAKWDAGLDAEPQAWDTELATAFLEATVQSCLGDEKRSGYKFDRPLMEMGLNSVDLLILSEQISDRFGLILDPAFFFSYTTPEKVLMFLIEKQKLSVTPNQNVASPFVTPTDTLLTTTPKSAISWRTEATDSDDAVAIVGLACRLPGGINNPESLWDLLKNGGSVIEKLPEGRWQWPRDINPEGKHQGIDWGGFLSQIDLFDAGFFRISAIEAQSMDPQQRILMELAWQTLENAGITANKVAGTSTGVFVGASGSDYCRVMERVGIPIEAHVATGTSLAALANRISYFFDLRGPSIVIDTACSSSLMAVHQAVQSIRAGECLQALVGGIHIMSHPANSIAYYKAGMLAHDGKCKTFDDRADGYVRSEGAVIFLLKQLRQAEADGDLIYATIKGSASNHGGQSAGLTVPNPQQQAALLTNAWKASGVAPNTISFIEAHGTGTALGDPIEIQGIQQAFSEWSETPQVPISCGLGSLKTNLGHLEAAAGIAGLLKVVLCLQHQELPANQHFGHLNRHINLADSPFYIVDRHQKWDRPNESIPRRAGVSSFGSGGANAHVVVEEYDVGCSVELGTGDWGLGIGDWEDKSVDSDPSQILFAQRSHEKKFLAESPVKSTQSPSGQDSPTSLAEVGESWALPAEKVDDRTSEPFLFVLSAQNTAQLRDYVKQFEQWLSSLSDEQCSLAELTRFLQSHRQAFEERLAVVAASRVDLVNKLRQFPDIGESGFQGNIKHPSREVKTLIRGTLGEQVIQAAIAGRDWEQLAALWVAGVSLDWCLLNGNQLLTASSKHWRFSMPTYPFAKNRFWLPGTTSLQESALPDANASVKPEQSASEAELFTLKLVWQPVDISSCEKSGSKMPDGKTVIIGGTPEQKEVLQTYFTQCEFMAIATDADIHDLVEQLKLLGRIAHIIWVGGSNSARHNFPENLLVNQASGLVQVYRLLKAAAVIYGNEGLQWTAIALQSQAVFCDEDPDPTQAGIHGFIGSIAKEFPQWKFRLLDMASPADTSYKWPVPEMFVPFDADVRSLAWRNGKWYRPILAKLFLSEPGRSAYRAGGVYVVIGGAGGLGEVWSRYLSEKYRAQIVWIGRSPLNETIQQKLEAIANLGPMPRYISADATSQEELQHAYEQIKREFGSVQGVVHAAVGLFDRSFNDTDEARLCTVLSAKVDVSVRLAQVFHTEDLDFVLFFSSIEALSQSGGLSGYAAGCAFKDAFSQCLASRWNCPVKVIHWGHWAIGTGDRISQASKTRLKQRGIGLLESKESMQALECLVSNNRLNQLALIKSASVEAIDWYDGGEFVVSVEEVAPSVIQEIRHINVAPNQSIGQLQVDSIFQCRQMQPLLIRLLRTSLNALNLDSSGSVPDFYAKWLAASRSLLAQNEAGAGLESQNIVWQAWKEARDNWPEADSKQRAFSLVETCVRALPEILSGQKRGTDSLFPNGSLQIVEGIYRDNSVADYFNEVLAKSLRSAIEARLKHDPRTKLRILEIGAGTGATTKAVLSKLAGLEDSISEYRYTDISRAFLLHAQEKFIPNHPFVEIGIFDVEQPLAGQKIAVGTYDFAIATNVLHATRNIRQTLRNVKACLRTNGLILLNELCDQTLFGHLTFGLLEGWWRHEDPELRIDGTPLLSVESWERVLQTEGFQSPWFPAAIARSLGQQAIVAESDGLVRQNCTSVVNATRTVETGSDLSSISAIDESDNTSLRQKATQFFQQLVAKILRMNPEQIEADEPFQSYGIDSILVVQIAGALQEKFGGIHSTLLFEVQTLGELVNYFVEYRRSDLIAQLSNNRESATTLDQNAASELPDAEPAAAIATNTSQIAARSRSNTTDAIAIIGMSGRYPMAKDLSTFWERLKAGTDCISEIPRDRWSWEDHFHPHVEEAVELGKSYCKWGSFLDDAKEFDAQFFGISPHEVVNIDPQERIFLQAAWEALEDAGHTRQMLESQYQQQVGVFVGVTRTGFDLYGPELWKQGKIGHPHTSFSSIANRLSYFLNLRGPSMPIDTMCSSSLTAVHEACQHLQNGSVQLAFAGGVNLYLHPSSYNILCASKMLSKDGRCKSFGNHSNGFVPGEGVGVVLLKPLSVAIADRDNIYAVIRGTHVNHGGKTNGYTVPNPKAQAELVFEALEKSGVDAREVSYIEAHGTGTELGDPIEVAGLTKAFQRHTQDTSFCAIGSVKSNVGHLEAASGIAGLTKAILQLRHKQLVPSLHADELNPNIDFPQTPFYVQRHLQHWPQPLVEVDGKTKTVPRIAGVSSFGAGGVNAHVVVEEYDEEPTSESEIGDAPVLMLLSARNNGRLAAYADKLHQFLEAGAVNLQNLAYTLQVGREALQSRIAIIVYSQSDAIAKLDTFIKGKSDIDDCYVGLAGKDKATVLKWNSDPDLLKQITAWTEDGCYARLAELWVKGVNIDWSRLRRTSTISPRRISLPTYSFERKRYWLELEDNQSSQITPPVNTQAASGEQSSKAIDLNDQQQTVDSPKSRKLITLVDTDKVQRDGVNRRNRQPIRLSNPADLTPQTKVTPSFLSLSPKLQGIVEIRIAAADRPLDASRLSTELRDKMRSLALSDEVRVLLLVDDRGLFSGSTTHDDVPVMRALIGFLLELELPLIALLKSDIRGLGWNLASLCDFLIFRETGQFCHRGLSDRDRSIIEERFGKSFASRFFALPHLCSGQALVEMGLDCLVAADDRLDDLAWDFAVQISQSPQRSLIELKKQLSRSVQNLVRHTYLPSPANSNIGLSGVSAVPFFTHQDLKRMVEENDQWLASPTLVATYCDVVHVHAFGNGVVQVTLADTANKNMFSNAFSEGLTQAFEHIESVPTYKVVVLIGYNQYFACGGTKSGLQDIYNGRARFTDNDIHSLPLRCHLPAIAAMQGHAIGGGWSLGMFCDVNIFSEESIYQTPYMQYGFTPGAGSTLIFPARLGPNLSREILFGGREYKGAELKERGISMPVLPRSQVLGYALKLAHHLAKFSQNELIQRKNQATAGLRDLLDKVHTQELAMHEKTFVGQSQVLKNIQERFDQGIELGIGDWEEQSVDSPNQLVIQTLRETIAAELFLEPDEIDEDAKFVDLGLDSISAVMWIKRINAKFDLSLPATKVYSYPTLREFANYVQQSSNVLNGFKEQTTTLEATIVGDRVENCPPARMPLNRELPSSPSILNILIESLAEELFMEATEIDEEAKFVDMGMDSITAVTWMRKINQLFGSSLPATDVYKYPTLSDFARNIEQTVARMQSHNAAAALPPPTEAAHQKSAELETRKNTSLLQSPSFKDGVRLDTQHGLNAPTLLSTTEIPKQSLPTPADRNSYSSDAIAVVGMAGRFPKAKNLAEFWENIANGRNCVSEIASDRWNLADFYDPDRNAANKTYCKSMGALEDVDRFDPLFFHISPREAEFMDPQQRLFLQTSWQCIEDAGYNPKSFAGSKCGVFVGCETGDYGKIVQRYELNALGLLGSSAALLPARISYFLNLQGPCMAIDTACSASLVAIANACDSLLLGHSDAALAGGVYVLSGPEMHIMMSKAGILSPDGRCFTFDRRANGFVPGEGVGVVLLKRLADAEKDGDDICGVIRGWGVNQDGKTNGITAPNGQSQQRLQKEVYERFQIQPADIQLVEAHGTGTRLGDPIEVEALCETFREFTNKEKFCAIGSLKSNIGHLATAAGVAGVIKVLLAIRNKKLPPTINYESLNEHINLDSSPFYINTECKEWIVDAEPRRAAINCFGFSGTNAHMVIEEYVNRSDRHPAITDVAPAQPYPILLSAKNEQRLWEYAEQLLKHLESQTQPGEQPTALGYRLCDLAYTLQVGREPMDARLGFVADTLTEVGQKLRRFLDRSLSTQMKSFDGIYCGLVGSDSSGFIKFAADGDIVTMTNSWLSQRKYSKVMELWVRGVAIDWTQIYTIGVTAPKRIRLPTYPFARERYWIGKEMGAIADLSVKKSEFADLIDSASQLEWTPEALPKNIPWSDRFADYQDQKIVIVYASDQDKEGICSLLRQIEASVGLERSLNLQCLSFDALATISIGQPLNVVLAVESKDDTTRNYFEILGEWLKSQQELFDTYYLTTNTEGFGDIENDPVTGAIATSLSNNCRIISVQQDTSCAEKYQLLLREWLSRKPLDEQPRLEWVRYDGVERFVLRRAKYQPVESGEKSKRLYSIQKKWKQGAVRPTETSSFQGEMLILVNEETADLGQCLFNQQRAVIVYCANNDSDRNRQISAQILDFRDSSCGLESAKTILSQLQRIRIVVDLSALYQSSKDCDRDALGKIAFYQQLIAVSSDLDILYVTKGLQHFCSDTISLAGAKLAGLIKVLSAEHAYVTSRHIDIDTAMLRNPGLLEQALTQELTSNLEETEICYRQQERFVPYLEVELAEPRADLSIRSDGVYVISGGTGGIGLEIADYLVAKGARKLVLMGLNPLPPKTKWGDEGEQYSEHLKVKLGKLASLDRQVEHLSIYTGSLTEPQQLANFFAEIRDRVGSIGGVIHSAGITSDFKKPAFVTKDLAGIAAVIEPKIAGLEALATIFANDALDFFVAFSSLTGLIPRFAKGSCDYALANAYVDWFMAYQNTQLHKRGYKSITWVDWHETGMAARAPSCIFKAMQNNLDKIGLFTHSNEVGKVLFELALQQQEAAWILNTELDPTKFGEAAPTLLFARDRSASNPQTEVSSIQYQIEQWESLVQKQGFIAPECVTNIISLSEIKRLDPQLIQRIYRLLFPQTAAKAFDKDSHEAIAFNANDSQPNQPDAPAIDVIREVATQVLKLKGIDDNRKFQDYGLDSISATQLAIRLEKRLQKEVPPQWLLDFPTVKLLTDCLQRQPVPLAIDGEAIAKAIEKAVREVLKISGIDYNQTFQNYGLDSISATQLAIKLEKQLEQEIMPQWLIDYPTITLLARHLITQI</sequence>
<feature type="domain" description="Carrier" evidence="12">
    <location>
        <begin position="2147"/>
        <end position="2220"/>
    </location>
</feature>
<dbReference type="Pfam" id="PF00109">
    <property type="entry name" value="ketoacyl-synt"/>
    <property type="match status" value="3"/>
</dbReference>
<dbReference type="SUPFAM" id="SSF53901">
    <property type="entry name" value="Thiolase-like"/>
    <property type="match status" value="3"/>
</dbReference>
<dbReference type="CDD" id="cd06558">
    <property type="entry name" value="crotonase-like"/>
    <property type="match status" value="1"/>
</dbReference>
<dbReference type="InterPro" id="IPR006162">
    <property type="entry name" value="Ppantetheine_attach_site"/>
</dbReference>
<dbReference type="GO" id="GO:0004315">
    <property type="term" value="F:3-oxoacyl-[acyl-carrier-protein] synthase activity"/>
    <property type="evidence" value="ECO:0007669"/>
    <property type="project" value="InterPro"/>
</dbReference>
<comment type="similarity">
    <text evidence="10">Belongs to the enoyl-CoA hydratase/isomerase family.</text>
</comment>
<dbReference type="GO" id="GO:0031177">
    <property type="term" value="F:phosphopantetheine binding"/>
    <property type="evidence" value="ECO:0007669"/>
    <property type="project" value="InterPro"/>
</dbReference>
<dbReference type="InterPro" id="IPR016039">
    <property type="entry name" value="Thiolase-like"/>
</dbReference>
<dbReference type="PANTHER" id="PTHR43775">
    <property type="entry name" value="FATTY ACID SYNTHASE"/>
    <property type="match status" value="1"/>
</dbReference>
<dbReference type="SUPFAM" id="SSF47336">
    <property type="entry name" value="ACP-like"/>
    <property type="match status" value="6"/>
</dbReference>
<evidence type="ECO:0000256" key="10">
    <source>
        <dbReference type="RuleBase" id="RU003707"/>
    </source>
</evidence>
<dbReference type="InterPro" id="IPR020841">
    <property type="entry name" value="PKS_Beta-ketoAc_synthase_dom"/>
</dbReference>
<dbReference type="GO" id="GO:0005886">
    <property type="term" value="C:plasma membrane"/>
    <property type="evidence" value="ECO:0007669"/>
    <property type="project" value="TreeGrafter"/>
</dbReference>
<dbReference type="PROSITE" id="PS00606">
    <property type="entry name" value="KS3_1"/>
    <property type="match status" value="2"/>
</dbReference>
<feature type="domain" description="Ketosynthase family 3 (KS3)" evidence="13">
    <location>
        <begin position="2271"/>
        <end position="2709"/>
    </location>
</feature>
<dbReference type="InterPro" id="IPR014031">
    <property type="entry name" value="Ketoacyl_synth_C"/>
</dbReference>
<dbReference type="SUPFAM" id="SSF53335">
    <property type="entry name" value="S-adenosyl-L-methionine-dependent methyltransferases"/>
    <property type="match status" value="2"/>
</dbReference>
<evidence type="ECO:0000256" key="8">
    <source>
        <dbReference type="ARBA" id="ARBA00023268"/>
    </source>
</evidence>
<feature type="region of interest" description="Disordered" evidence="11">
    <location>
        <begin position="2886"/>
        <end position="2919"/>
    </location>
</feature>
<feature type="compositionally biased region" description="Polar residues" evidence="11">
    <location>
        <begin position="3720"/>
        <end position="3739"/>
    </location>
</feature>
<feature type="region of interest" description="Disordered" evidence="11">
    <location>
        <begin position="1055"/>
        <end position="1076"/>
    </location>
</feature>
<keyword evidence="3" id="KW-0596">Phosphopantetheine</keyword>
<evidence type="ECO:0000256" key="3">
    <source>
        <dbReference type="ARBA" id="ARBA00022450"/>
    </source>
</evidence>
<dbReference type="Pfam" id="PF00378">
    <property type="entry name" value="ECH_1"/>
    <property type="match status" value="1"/>
</dbReference>
<comment type="pathway">
    <text evidence="2">Antibiotic biosynthesis.</text>
</comment>
<dbReference type="GO" id="GO:0005737">
    <property type="term" value="C:cytoplasm"/>
    <property type="evidence" value="ECO:0007669"/>
    <property type="project" value="UniProtKB-SubCell"/>
</dbReference>
<keyword evidence="6" id="KW-0808">Transferase</keyword>
<dbReference type="SUPFAM" id="SSF55729">
    <property type="entry name" value="Acyl-CoA N-acyltransferases (Nat)"/>
    <property type="match status" value="1"/>
</dbReference>
<dbReference type="InterPro" id="IPR020806">
    <property type="entry name" value="PKS_PP-bd"/>
</dbReference>
<proteinExistence type="inferred from homology"/>
<feature type="domain" description="Carrier" evidence="12">
    <location>
        <begin position="5165"/>
        <end position="5240"/>
    </location>
</feature>
<organism evidence="14">
    <name type="scientific">Nostoc sp. 'Peltigera membranacea cyanobiont'</name>
    <dbReference type="NCBI Taxonomy" id="414689"/>
    <lineage>
        <taxon>Bacteria</taxon>
        <taxon>Bacillati</taxon>
        <taxon>Cyanobacteriota</taxon>
        <taxon>Cyanophyceae</taxon>
        <taxon>Nostocales</taxon>
        <taxon>Nostocaceae</taxon>
        <taxon>Nostoc</taxon>
        <taxon>Nostoc cyanobionts</taxon>
    </lineage>
</organism>
<evidence type="ECO:0000313" key="14">
    <source>
        <dbReference type="EMBL" id="ADA69237.1"/>
    </source>
</evidence>
<dbReference type="Pfam" id="PF08242">
    <property type="entry name" value="Methyltransf_12"/>
    <property type="match status" value="1"/>
</dbReference>
<dbReference type="SMART" id="SM00823">
    <property type="entry name" value="PKS_PP"/>
    <property type="match status" value="5"/>
</dbReference>
<dbReference type="NCBIfam" id="NF005496">
    <property type="entry name" value="PRK07110.1"/>
    <property type="match status" value="1"/>
</dbReference>
<keyword evidence="5" id="KW-0597">Phosphoprotein</keyword>
<dbReference type="InterPro" id="IPR036291">
    <property type="entry name" value="NAD(P)-bd_dom_sf"/>
</dbReference>
<feature type="compositionally biased region" description="Polar residues" evidence="11">
    <location>
        <begin position="1060"/>
        <end position="1074"/>
    </location>
</feature>
<dbReference type="Pfam" id="PF22336">
    <property type="entry name" value="RhiE-like_linker"/>
    <property type="match status" value="3"/>
</dbReference>
<dbReference type="Gene3D" id="3.40.50.720">
    <property type="entry name" value="NAD(P)-binding Rossmann-like Domain"/>
    <property type="match status" value="2"/>
</dbReference>
<evidence type="ECO:0000256" key="5">
    <source>
        <dbReference type="ARBA" id="ARBA00022553"/>
    </source>
</evidence>
<dbReference type="Pfam" id="PF00550">
    <property type="entry name" value="PP-binding"/>
    <property type="match status" value="6"/>
</dbReference>
<feature type="domain" description="Carrier" evidence="12">
    <location>
        <begin position="5245"/>
        <end position="5320"/>
    </location>
</feature>
<dbReference type="InterPro" id="IPR029045">
    <property type="entry name" value="ClpP/crotonase-like_dom_sf"/>
</dbReference>
<dbReference type="SMART" id="SM00822">
    <property type="entry name" value="PKS_KR"/>
    <property type="match status" value="2"/>
</dbReference>
<dbReference type="PROSITE" id="PS00166">
    <property type="entry name" value="ENOYL_COA_HYDRATASE"/>
    <property type="match status" value="1"/>
</dbReference>
<dbReference type="InterPro" id="IPR001753">
    <property type="entry name" value="Enoyl-CoA_hydra/iso"/>
</dbReference>
<evidence type="ECO:0000256" key="2">
    <source>
        <dbReference type="ARBA" id="ARBA00004792"/>
    </source>
</evidence>
<dbReference type="Pfam" id="PF08659">
    <property type="entry name" value="KR"/>
    <property type="match status" value="2"/>
</dbReference>
<feature type="compositionally biased region" description="Basic and acidic residues" evidence="11">
    <location>
        <begin position="3683"/>
        <end position="3694"/>
    </location>
</feature>
<dbReference type="GO" id="GO:0071770">
    <property type="term" value="P:DIM/DIP cell wall layer assembly"/>
    <property type="evidence" value="ECO:0007669"/>
    <property type="project" value="TreeGrafter"/>
</dbReference>
<name>D2JNV6_9NOSO</name>
<feature type="domain" description="Carrier" evidence="12">
    <location>
        <begin position="3473"/>
        <end position="3550"/>
    </location>
</feature>